<evidence type="ECO:0000259" key="4">
    <source>
        <dbReference type="Pfam" id="PF24883"/>
    </source>
</evidence>
<feature type="domain" description="Nephrocystin 3-like N-terminal" evidence="4">
    <location>
        <begin position="274"/>
        <end position="437"/>
    </location>
</feature>
<feature type="region of interest" description="Disordered" evidence="2">
    <location>
        <begin position="21"/>
        <end position="78"/>
    </location>
</feature>
<evidence type="ECO:0000256" key="2">
    <source>
        <dbReference type="SAM" id="MobiDB-lite"/>
    </source>
</evidence>
<dbReference type="InterPro" id="IPR027417">
    <property type="entry name" value="P-loop_NTPase"/>
</dbReference>
<evidence type="ECO:0008006" key="7">
    <source>
        <dbReference type="Google" id="ProtNLM"/>
    </source>
</evidence>
<organism evidence="5 6">
    <name type="scientific">Daldinia eschscholtzii</name>
    <dbReference type="NCBI Taxonomy" id="292717"/>
    <lineage>
        <taxon>Eukaryota</taxon>
        <taxon>Fungi</taxon>
        <taxon>Dikarya</taxon>
        <taxon>Ascomycota</taxon>
        <taxon>Pezizomycotina</taxon>
        <taxon>Sordariomycetes</taxon>
        <taxon>Xylariomycetidae</taxon>
        <taxon>Xylariales</taxon>
        <taxon>Hypoxylaceae</taxon>
        <taxon>Daldinia</taxon>
    </lineage>
</organism>
<dbReference type="PANTHER" id="PTHR10039:SF16">
    <property type="entry name" value="GPI INOSITOL-DEACYLASE"/>
    <property type="match status" value="1"/>
</dbReference>
<keyword evidence="6" id="KW-1185">Reference proteome</keyword>
<evidence type="ECO:0000313" key="5">
    <source>
        <dbReference type="EMBL" id="KAK6954764.1"/>
    </source>
</evidence>
<feature type="compositionally biased region" description="Low complexity" evidence="2">
    <location>
        <begin position="27"/>
        <end position="40"/>
    </location>
</feature>
<feature type="domain" description="GPI inositol-deacylase winged helix" evidence="3">
    <location>
        <begin position="547"/>
        <end position="619"/>
    </location>
</feature>
<dbReference type="Gene3D" id="3.40.50.300">
    <property type="entry name" value="P-loop containing nucleotide triphosphate hydrolases"/>
    <property type="match status" value="1"/>
</dbReference>
<dbReference type="InterPro" id="IPR015943">
    <property type="entry name" value="WD40/YVTN_repeat-like_dom_sf"/>
</dbReference>
<gene>
    <name evidence="5" type="ORF">Daesc_004733</name>
</gene>
<sequence>MGFGDISAAWKDHGKHRLLRFHRTESESQNSKSSPSSTSEPVKEDQDALIGAAHPSQLTRTTDSKAQPGNRSDAGPLGLTVVYTPENAHKADIVFIHGLGGTSRWTWSKDRDPELFWPAEFLPLEPDVRLARISTFGYNANFLKAGSIGVSVLDFAKDLLFDLKYANDNQNEDLNIGDMVVEKDSSILGYPGEISKPLNADHHGVCKYQSPNDPDYIAVRNVLKSLVRKAVSRSNPKKPTLSIQKESHDLKSLLAITEAPTVDYSFFRDQWAHGTCNWILEDENFDKWLQAPTKASSILWLNGGAATGKSVLSSFIVNHLVERDACCQYFFIRFGDQKKRTLSTLLRSIAYQTALAIPGFLQKLLEMADEAIDFESIDSRTIWERVFKSLLFNMETRKPLYWVIDGLDEAHDPRAIFKFLSDISSSSIPLRILLIGRKTSEIEFAFQKVPDSMKSGTINIEGHLEDIQCYTRQELSMPGGPEFKETIVKRIVDKSQNNFLWARHAVSELNLCHRRADVERALQELPAGMEAVFHRMALSISQNPSSSNKDLALGILQCVTCSFRGLTVAELSQALDEDLSEILDLERSIVDLCGGFLVIDNSDNVTMIHQTAREYLLDSSHPFYVDPGDAHERMFKSCMKCLMTIGLRGKLNQNQRPAFVDYASGHWSSHLVLTPLNSKQVGGILDKFLTSHWVLTWIHALASYNLQQTLIQASKDLSEYCLMLQQCDAGEPDKRQELLESWSIDFVKLVGKFGAHLRRNPESIYKLIPPLCPRSSSIYKIFGRREAKNISVLGISTETWDDFLARISFGLGNFASSIVASGTLLGVHASKNVFMYDSSTFEEFVASPIDHGELIYRIELNNTATLLATYGYKTTKIWETSTGKCRLSVDNIASKPRPLSMIFAKDNKNLLVGSEDRRIRSLDLSQEYPIWQLVAELEEPYLEGYISDSSSYMAMNKDGTLIAVAYRGHPLSAWEIDGPVHLGHCWRLHNEKDTGDVIDAVWHPYALELWGIYIGGVIFKWSPHDGNVLEMGTGAARLAISRDGNLLATGDARGTVRVHATSDLSQLYQLTSEDTVFGIAFGPDHRRFYDIRGYYANVWEPTALVKFSKHTDRDIETTSETKSFDLNPAISPSPSRKIDGITVVAASSTGRLYSYGTASGIVYTADLHKEKVIDVHTQKGLLSIEEMSWSSDGRYLCFADSAKRVCIKSIVLDESTSEVTTETKAAISVRDIAKGPISQLLFRPDSTSVLVFTTTTAHAISTTTMSVTQSVEYNTAEYQWIAHPHDPELVVGFGTKRVQIMTWDLSRIQAYKFDLQGYPDHAIVDRVLVTEDKNHLLVQTSPQNHNARDKALHYLKGSDLSVSSTTTANDDQISDNIVITPITLPKDISSEIALPLLFSSESHLTYLSKDSSVYSWKPAPVLGYGPMKLISMATANAPGTPTNHQSHNPIIKQSKELFVLPGDWINRDNLSLCVIWSAEKSFLCPRNGEVAIVRCRELS</sequence>
<dbReference type="Proteomes" id="UP001369815">
    <property type="component" value="Unassembled WGS sequence"/>
</dbReference>
<dbReference type="EMBL" id="JBANMG010000004">
    <property type="protein sequence ID" value="KAK6954764.1"/>
    <property type="molecule type" value="Genomic_DNA"/>
</dbReference>
<feature type="compositionally biased region" description="Polar residues" evidence="2">
    <location>
        <begin position="56"/>
        <end position="70"/>
    </location>
</feature>
<dbReference type="InterPro" id="IPR054471">
    <property type="entry name" value="GPIID_WHD"/>
</dbReference>
<dbReference type="SUPFAM" id="SSF52540">
    <property type="entry name" value="P-loop containing nucleoside triphosphate hydrolases"/>
    <property type="match status" value="1"/>
</dbReference>
<dbReference type="PANTHER" id="PTHR10039">
    <property type="entry name" value="AMELOGENIN"/>
    <property type="match status" value="1"/>
</dbReference>
<evidence type="ECO:0000313" key="6">
    <source>
        <dbReference type="Proteomes" id="UP001369815"/>
    </source>
</evidence>
<protein>
    <recommendedName>
        <fullName evidence="7">NACHT domain-containing protein</fullName>
    </recommendedName>
</protein>
<proteinExistence type="predicted"/>
<dbReference type="InterPro" id="IPR056884">
    <property type="entry name" value="NPHP3-like_N"/>
</dbReference>
<dbReference type="SUPFAM" id="SSF82171">
    <property type="entry name" value="DPP6 N-terminal domain-like"/>
    <property type="match status" value="1"/>
</dbReference>
<dbReference type="Pfam" id="PF22939">
    <property type="entry name" value="WHD_GPIID"/>
    <property type="match status" value="1"/>
</dbReference>
<keyword evidence="1" id="KW-0677">Repeat</keyword>
<accession>A0AAX6MQJ0</accession>
<dbReference type="Gene3D" id="2.130.10.10">
    <property type="entry name" value="YVTN repeat-like/Quinoprotein amine dehydrogenase"/>
    <property type="match status" value="3"/>
</dbReference>
<reference evidence="5 6" key="1">
    <citation type="journal article" date="2024" name="Front Chem Biol">
        <title>Unveiling the potential of Daldinia eschscholtzii MFLUCC 19-0629 through bioactivity and bioinformatics studies for enhanced sustainable agriculture production.</title>
        <authorList>
            <person name="Brooks S."/>
            <person name="Weaver J.A."/>
            <person name="Klomchit A."/>
            <person name="Alharthi S.A."/>
            <person name="Onlamun T."/>
            <person name="Nurani R."/>
            <person name="Vong T.K."/>
            <person name="Alberti F."/>
            <person name="Greco C."/>
        </authorList>
    </citation>
    <scope>NUCLEOTIDE SEQUENCE [LARGE SCALE GENOMIC DNA]</scope>
    <source>
        <strain evidence="5">MFLUCC 19-0629</strain>
    </source>
</reference>
<evidence type="ECO:0000256" key="1">
    <source>
        <dbReference type="ARBA" id="ARBA00022737"/>
    </source>
</evidence>
<dbReference type="Pfam" id="PF24883">
    <property type="entry name" value="NPHP3_N"/>
    <property type="match status" value="1"/>
</dbReference>
<dbReference type="InterPro" id="IPR011047">
    <property type="entry name" value="Quinoprotein_ADH-like_sf"/>
</dbReference>
<evidence type="ECO:0000259" key="3">
    <source>
        <dbReference type="Pfam" id="PF22939"/>
    </source>
</evidence>
<name>A0AAX6MQJ0_9PEZI</name>
<dbReference type="SUPFAM" id="SSF50998">
    <property type="entry name" value="Quinoprotein alcohol dehydrogenase-like"/>
    <property type="match status" value="1"/>
</dbReference>
<comment type="caution">
    <text evidence="5">The sequence shown here is derived from an EMBL/GenBank/DDBJ whole genome shotgun (WGS) entry which is preliminary data.</text>
</comment>